<feature type="region of interest" description="Disordered" evidence="1">
    <location>
        <begin position="27"/>
        <end position="64"/>
    </location>
</feature>
<organism evidence="2 3">
    <name type="scientific">Catellatospora chokoriensis</name>
    <dbReference type="NCBI Taxonomy" id="310353"/>
    <lineage>
        <taxon>Bacteria</taxon>
        <taxon>Bacillati</taxon>
        <taxon>Actinomycetota</taxon>
        <taxon>Actinomycetes</taxon>
        <taxon>Micromonosporales</taxon>
        <taxon>Micromonosporaceae</taxon>
        <taxon>Catellatospora</taxon>
    </lineage>
</organism>
<evidence type="ECO:0000256" key="1">
    <source>
        <dbReference type="SAM" id="MobiDB-lite"/>
    </source>
</evidence>
<gene>
    <name evidence="2" type="ORF">Cch02nite_78250</name>
</gene>
<name>A0A8J3K752_9ACTN</name>
<evidence type="ECO:0000313" key="3">
    <source>
        <dbReference type="Proteomes" id="UP000619293"/>
    </source>
</evidence>
<comment type="caution">
    <text evidence="2">The sequence shown here is derived from an EMBL/GenBank/DDBJ whole genome shotgun (WGS) entry which is preliminary data.</text>
</comment>
<keyword evidence="3" id="KW-1185">Reference proteome</keyword>
<accession>A0A8J3K752</accession>
<protein>
    <submittedName>
        <fullName evidence="2">Uncharacterized protein</fullName>
    </submittedName>
</protein>
<dbReference type="Proteomes" id="UP000619293">
    <property type="component" value="Unassembled WGS sequence"/>
</dbReference>
<proteinExistence type="predicted"/>
<dbReference type="EMBL" id="BONG01000094">
    <property type="protein sequence ID" value="GIF94381.1"/>
    <property type="molecule type" value="Genomic_DNA"/>
</dbReference>
<evidence type="ECO:0000313" key="2">
    <source>
        <dbReference type="EMBL" id="GIF94381.1"/>
    </source>
</evidence>
<sequence length="64" mass="6592">MEQVAQAATNHLVVVEQEDTDHTRILRLAGRGGEGTKDPSAHGTPAPAPPGPPALTRRDSAGGQ</sequence>
<dbReference type="AlphaFoldDB" id="A0A8J3K752"/>
<reference evidence="2 3" key="1">
    <citation type="submission" date="2021-01" db="EMBL/GenBank/DDBJ databases">
        <title>Whole genome shotgun sequence of Catellatospora chokoriensis NBRC 107358.</title>
        <authorList>
            <person name="Komaki H."/>
            <person name="Tamura T."/>
        </authorList>
    </citation>
    <scope>NUCLEOTIDE SEQUENCE [LARGE SCALE GENOMIC DNA]</scope>
    <source>
        <strain evidence="2 3">NBRC 107358</strain>
    </source>
</reference>